<feature type="compositionally biased region" description="Polar residues" evidence="1">
    <location>
        <begin position="468"/>
        <end position="482"/>
    </location>
</feature>
<dbReference type="AlphaFoldDB" id="A0A507EN30"/>
<name>A0A507EN30_9FUNG</name>
<dbReference type="Proteomes" id="UP000320333">
    <property type="component" value="Unassembled WGS sequence"/>
</dbReference>
<feature type="region of interest" description="Disordered" evidence="1">
    <location>
        <begin position="430"/>
        <end position="585"/>
    </location>
</feature>
<keyword evidence="5" id="KW-1185">Reference proteome</keyword>
<protein>
    <submittedName>
        <fullName evidence="4">Uncharacterized protein</fullName>
    </submittedName>
</protein>
<evidence type="ECO:0000313" key="4">
    <source>
        <dbReference type="EMBL" id="TPX64578.1"/>
    </source>
</evidence>
<keyword evidence="2" id="KW-0472">Membrane</keyword>
<dbReference type="OrthoDB" id="2128106at2759"/>
<dbReference type="EMBL" id="QEAP01000539">
    <property type="protein sequence ID" value="TPX64578.1"/>
    <property type="molecule type" value="Genomic_DNA"/>
</dbReference>
<evidence type="ECO:0000256" key="3">
    <source>
        <dbReference type="SAM" id="SignalP"/>
    </source>
</evidence>
<feature type="compositionally biased region" description="Low complexity" evidence="1">
    <location>
        <begin position="519"/>
        <end position="529"/>
    </location>
</feature>
<evidence type="ECO:0000256" key="1">
    <source>
        <dbReference type="SAM" id="MobiDB-lite"/>
    </source>
</evidence>
<keyword evidence="2" id="KW-1133">Transmembrane helix</keyword>
<keyword evidence="3" id="KW-0732">Signal</keyword>
<feature type="compositionally biased region" description="Polar residues" evidence="1">
    <location>
        <begin position="338"/>
        <end position="355"/>
    </location>
</feature>
<feature type="compositionally biased region" description="Basic and acidic residues" evidence="1">
    <location>
        <begin position="545"/>
        <end position="565"/>
    </location>
</feature>
<evidence type="ECO:0000313" key="5">
    <source>
        <dbReference type="Proteomes" id="UP000320333"/>
    </source>
</evidence>
<evidence type="ECO:0000256" key="2">
    <source>
        <dbReference type="SAM" id="Phobius"/>
    </source>
</evidence>
<feature type="chain" id="PRO_5021450837" evidence="3">
    <location>
        <begin position="31"/>
        <end position="585"/>
    </location>
</feature>
<feature type="signal peptide" evidence="3">
    <location>
        <begin position="1"/>
        <end position="30"/>
    </location>
</feature>
<sequence>MALPTPTPPQTSAGLLVLAIFSSLAGHAAAFDWTLHGPQNSYVSFSATLIVPPMPGKPATGDGTWFYWPGLQTDSRAANYNPIGFGVLQPVLSYGPACYNKGSQPLTRKPYESWYVSNWYVNLQKDPLPGYRGCFSSEMMLVNPGDSLAMSMVLDGTTWVQSVTRQGKECSGGGSASAGGCQVLYSLDMLGQGQNRAELVLEHWNKAGPYTNVAFNDITLVAANAEPASSLQFCTSRSLLQKYEACSGMVLSDDKKTCTIQQCLFAPPALPSPVVVVTTAAGANATATVSSDPAATTTTVSTETGTESDGGFSFAGVGPMAPPADAPPDTTANLLTIKESNPDTGTTSINGTSPNVVWGTTEEGSGVADPPPAPAPSPSSSTSAQGLGAKSANIPQWVIYAGAGGGAFILLVVGLSVVLYRRRKRAHAPPMTLAKLPPNSGRPSKDSYDNRAHSPRYNSPQRNEHSNSPRGYNENSPRNAPQQGYDHRGYESPVGGGAASPNQRRDRVDAQSDSRQGRSTRNASSSRAASGREYSDSHSNNTRSGEARDRTREYVRSESARRRGDQGSGGSRRAESSSRNGGGRG</sequence>
<gene>
    <name evidence="4" type="ORF">CcCBS67573_g08373</name>
</gene>
<keyword evidence="2" id="KW-0812">Transmembrane</keyword>
<accession>A0A507EN30</accession>
<feature type="region of interest" description="Disordered" evidence="1">
    <location>
        <begin position="327"/>
        <end position="387"/>
    </location>
</feature>
<feature type="compositionally biased region" description="Basic and acidic residues" evidence="1">
    <location>
        <begin position="443"/>
        <end position="452"/>
    </location>
</feature>
<proteinExistence type="predicted"/>
<reference evidence="4 5" key="1">
    <citation type="journal article" date="2019" name="Sci. Rep.">
        <title>Comparative genomics of chytrid fungi reveal insights into the obligate biotrophic and pathogenic lifestyle of Synchytrium endobioticum.</title>
        <authorList>
            <person name="van de Vossenberg B.T.L.H."/>
            <person name="Warris S."/>
            <person name="Nguyen H.D.T."/>
            <person name="van Gent-Pelzer M.P.E."/>
            <person name="Joly D.L."/>
            <person name="van de Geest H.C."/>
            <person name="Bonants P.J.M."/>
            <person name="Smith D.S."/>
            <person name="Levesque C.A."/>
            <person name="van der Lee T.A.J."/>
        </authorList>
    </citation>
    <scope>NUCLEOTIDE SEQUENCE [LARGE SCALE GENOMIC DNA]</scope>
    <source>
        <strain evidence="4 5">CBS 675.73</strain>
    </source>
</reference>
<feature type="transmembrane region" description="Helical" evidence="2">
    <location>
        <begin position="397"/>
        <end position="420"/>
    </location>
</feature>
<feature type="compositionally biased region" description="Basic and acidic residues" evidence="1">
    <location>
        <begin position="503"/>
        <end position="516"/>
    </location>
</feature>
<organism evidence="4 5">
    <name type="scientific">Chytriomyces confervae</name>
    <dbReference type="NCBI Taxonomy" id="246404"/>
    <lineage>
        <taxon>Eukaryota</taxon>
        <taxon>Fungi</taxon>
        <taxon>Fungi incertae sedis</taxon>
        <taxon>Chytridiomycota</taxon>
        <taxon>Chytridiomycota incertae sedis</taxon>
        <taxon>Chytridiomycetes</taxon>
        <taxon>Chytridiales</taxon>
        <taxon>Chytriomycetaceae</taxon>
        <taxon>Chytriomyces</taxon>
    </lineage>
</organism>
<comment type="caution">
    <text evidence="4">The sequence shown here is derived from an EMBL/GenBank/DDBJ whole genome shotgun (WGS) entry which is preliminary data.</text>
</comment>